<comment type="caution">
    <text evidence="2">The sequence shown here is derived from an EMBL/GenBank/DDBJ whole genome shotgun (WGS) entry which is preliminary data.</text>
</comment>
<evidence type="ECO:0000313" key="2">
    <source>
        <dbReference type="EMBL" id="RMH89363.1"/>
    </source>
</evidence>
<accession>A0A3M2HN83</accession>
<keyword evidence="1" id="KW-1133">Transmembrane helix</keyword>
<proteinExistence type="predicted"/>
<evidence type="ECO:0000256" key="1">
    <source>
        <dbReference type="SAM" id="Phobius"/>
    </source>
</evidence>
<dbReference type="Proteomes" id="UP000269774">
    <property type="component" value="Unassembled WGS sequence"/>
</dbReference>
<evidence type="ECO:0000313" key="3">
    <source>
        <dbReference type="Proteomes" id="UP000269774"/>
    </source>
</evidence>
<feature type="transmembrane region" description="Helical" evidence="1">
    <location>
        <begin position="12"/>
        <end position="32"/>
    </location>
</feature>
<name>A0A3M2HN83_9GAMM</name>
<gene>
    <name evidence="2" type="ORF">EA797_15680</name>
</gene>
<organism evidence="2 3">
    <name type="scientific">Stutzerimonas zhaodongensis</name>
    <dbReference type="NCBI Taxonomy" id="1176257"/>
    <lineage>
        <taxon>Bacteria</taxon>
        <taxon>Pseudomonadati</taxon>
        <taxon>Pseudomonadota</taxon>
        <taxon>Gammaproteobacteria</taxon>
        <taxon>Pseudomonadales</taxon>
        <taxon>Pseudomonadaceae</taxon>
        <taxon>Stutzerimonas</taxon>
    </lineage>
</organism>
<protein>
    <submittedName>
        <fullName evidence="2">Uncharacterized protein</fullName>
    </submittedName>
</protein>
<keyword evidence="3" id="KW-1185">Reference proteome</keyword>
<feature type="transmembrane region" description="Helical" evidence="1">
    <location>
        <begin position="38"/>
        <end position="58"/>
    </location>
</feature>
<reference evidence="2 3" key="1">
    <citation type="submission" date="2018-10" db="EMBL/GenBank/DDBJ databases">
        <title>Pseudomonas zhaodongensis NEAU-ST5-21(T) genome.</title>
        <authorList>
            <person name="Peng J."/>
            <person name="Liu Z.-P."/>
        </authorList>
    </citation>
    <scope>NUCLEOTIDE SEQUENCE [LARGE SCALE GENOMIC DNA]</scope>
    <source>
        <strain evidence="2 3">NEAU-ST5-21</strain>
    </source>
</reference>
<sequence>MRNIDTDRRSFIPLRVVYMSISALVLIATAVFLLSKGFWGILAFSCINAPFLVIALYLKDGTLKRIHEGLGSLADILRAFS</sequence>
<dbReference type="EMBL" id="RFFM01000003">
    <property type="protein sequence ID" value="RMH89363.1"/>
    <property type="molecule type" value="Genomic_DNA"/>
</dbReference>
<keyword evidence="1" id="KW-0812">Transmembrane</keyword>
<dbReference type="AlphaFoldDB" id="A0A3M2HN83"/>
<keyword evidence="1" id="KW-0472">Membrane</keyword>